<evidence type="ECO:0000256" key="4">
    <source>
        <dbReference type="ARBA" id="ARBA00022692"/>
    </source>
</evidence>
<proteinExistence type="inferred from homology"/>
<feature type="transmembrane region" description="Helical" evidence="7">
    <location>
        <begin position="32"/>
        <end position="51"/>
    </location>
</feature>
<feature type="transmembrane region" description="Helical" evidence="7">
    <location>
        <begin position="204"/>
        <end position="227"/>
    </location>
</feature>
<dbReference type="SUPFAM" id="SSF103481">
    <property type="entry name" value="Multidrug resistance efflux transporter EmrE"/>
    <property type="match status" value="2"/>
</dbReference>
<keyword evidence="4 7" id="KW-0812">Transmembrane</keyword>
<feature type="transmembrane region" description="Helical" evidence="7">
    <location>
        <begin position="121"/>
        <end position="139"/>
    </location>
</feature>
<evidence type="ECO:0000313" key="9">
    <source>
        <dbReference type="EMBL" id="PXX78208.1"/>
    </source>
</evidence>
<dbReference type="Proteomes" id="UP000247612">
    <property type="component" value="Unassembled WGS sequence"/>
</dbReference>
<dbReference type="AlphaFoldDB" id="A0A318KN94"/>
<protein>
    <submittedName>
        <fullName evidence="9">RarD protein</fullName>
    </submittedName>
</protein>
<feature type="transmembrane region" description="Helical" evidence="7">
    <location>
        <begin position="87"/>
        <end position="112"/>
    </location>
</feature>
<feature type="transmembrane region" description="Helical" evidence="7">
    <location>
        <begin position="179"/>
        <end position="198"/>
    </location>
</feature>
<name>A0A318KN94_9FIRM</name>
<dbReference type="Pfam" id="PF00892">
    <property type="entry name" value="EamA"/>
    <property type="match status" value="2"/>
</dbReference>
<keyword evidence="3" id="KW-1003">Cell membrane</keyword>
<feature type="domain" description="EamA" evidence="8">
    <location>
        <begin position="148"/>
        <end position="279"/>
    </location>
</feature>
<dbReference type="STRING" id="1034346.GCA_000313565_00462"/>
<evidence type="ECO:0000256" key="7">
    <source>
        <dbReference type="SAM" id="Phobius"/>
    </source>
</evidence>
<feature type="transmembrane region" description="Helical" evidence="7">
    <location>
        <begin position="145"/>
        <end position="167"/>
    </location>
</feature>
<keyword evidence="10" id="KW-1185">Reference proteome</keyword>
<sequence length="301" mass="33364">MRTAQIKLLSAMALWGTMSLFVKNINLTSAEIALYRAIIAVVTLVLLRVLLHQKIDWQACRKDWLGLLISGSALGLNWTMLFSAYQYVSVSVATLCYYFAPTLIILFSALLFHEVMNRRQWLCFIVSTLGLILIINVSHLDQQPALLKGIFFGLSAAVFYAIIMLANKTIHHTSGLERTLIQLSISIVFLLPYCLFNGSSIQSITLPSLLNLFILGIIYTAFAYFLFFSAIKELSGQKAALLTYIDPLTAILTSALILHETIVPIQLFGGLLIICAALISELTPKGKIKADEASIHKQNAH</sequence>
<comment type="subcellular location">
    <subcellularLocation>
        <location evidence="1">Cell membrane</location>
        <topology evidence="1">Multi-pass membrane protein</topology>
    </subcellularLocation>
</comment>
<feature type="domain" description="EamA" evidence="8">
    <location>
        <begin position="6"/>
        <end position="135"/>
    </location>
</feature>
<gene>
    <name evidence="9" type="ORF">DES51_108135</name>
</gene>
<evidence type="ECO:0000256" key="5">
    <source>
        <dbReference type="ARBA" id="ARBA00022989"/>
    </source>
</evidence>
<accession>A0A318KN94</accession>
<evidence type="ECO:0000256" key="1">
    <source>
        <dbReference type="ARBA" id="ARBA00004651"/>
    </source>
</evidence>
<dbReference type="RefSeq" id="WP_022936766.1">
    <property type="nucleotide sequence ID" value="NZ_CABKRQ010000001.1"/>
</dbReference>
<evidence type="ECO:0000256" key="6">
    <source>
        <dbReference type="ARBA" id="ARBA00023136"/>
    </source>
</evidence>
<comment type="similarity">
    <text evidence="2">Belongs to the EamA transporter family.</text>
</comment>
<evidence type="ECO:0000256" key="3">
    <source>
        <dbReference type="ARBA" id="ARBA00022475"/>
    </source>
</evidence>
<evidence type="ECO:0000256" key="2">
    <source>
        <dbReference type="ARBA" id="ARBA00007362"/>
    </source>
</evidence>
<dbReference type="OrthoDB" id="9814238at2"/>
<feature type="transmembrane region" description="Helical" evidence="7">
    <location>
        <begin position="239"/>
        <end position="257"/>
    </location>
</feature>
<dbReference type="InterPro" id="IPR000620">
    <property type="entry name" value="EamA_dom"/>
</dbReference>
<dbReference type="Gene3D" id="1.10.3730.20">
    <property type="match status" value="1"/>
</dbReference>
<dbReference type="InterPro" id="IPR050638">
    <property type="entry name" value="AA-Vitamin_Transporters"/>
</dbReference>
<feature type="transmembrane region" description="Helical" evidence="7">
    <location>
        <begin position="63"/>
        <end position="81"/>
    </location>
</feature>
<keyword evidence="5 7" id="KW-1133">Transmembrane helix</keyword>
<dbReference type="PANTHER" id="PTHR32322:SF18">
    <property type="entry name" value="S-ADENOSYLMETHIONINE_S-ADENOSYLHOMOCYSTEINE TRANSPORTER"/>
    <property type="match status" value="1"/>
</dbReference>
<dbReference type="PANTHER" id="PTHR32322">
    <property type="entry name" value="INNER MEMBRANE TRANSPORTER"/>
    <property type="match status" value="1"/>
</dbReference>
<dbReference type="EMBL" id="QJKH01000008">
    <property type="protein sequence ID" value="PXX78208.1"/>
    <property type="molecule type" value="Genomic_DNA"/>
</dbReference>
<comment type="caution">
    <text evidence="9">The sequence shown here is derived from an EMBL/GenBank/DDBJ whole genome shotgun (WGS) entry which is preliminary data.</text>
</comment>
<dbReference type="GO" id="GO:0005886">
    <property type="term" value="C:plasma membrane"/>
    <property type="evidence" value="ECO:0007669"/>
    <property type="project" value="UniProtKB-SubCell"/>
</dbReference>
<dbReference type="InterPro" id="IPR037185">
    <property type="entry name" value="EmrE-like"/>
</dbReference>
<evidence type="ECO:0000313" key="10">
    <source>
        <dbReference type="Proteomes" id="UP000247612"/>
    </source>
</evidence>
<feature type="transmembrane region" description="Helical" evidence="7">
    <location>
        <begin position="263"/>
        <end position="280"/>
    </location>
</feature>
<organism evidence="9 10">
    <name type="scientific">Dielma fastidiosa</name>
    <dbReference type="NCBI Taxonomy" id="1034346"/>
    <lineage>
        <taxon>Bacteria</taxon>
        <taxon>Bacillati</taxon>
        <taxon>Bacillota</taxon>
        <taxon>Erysipelotrichia</taxon>
        <taxon>Erysipelotrichales</taxon>
        <taxon>Erysipelotrichaceae</taxon>
        <taxon>Dielma</taxon>
    </lineage>
</organism>
<reference evidence="9 10" key="1">
    <citation type="submission" date="2018-05" db="EMBL/GenBank/DDBJ databases">
        <title>Genomic Encyclopedia of Type Strains, Phase IV (KMG-IV): sequencing the most valuable type-strain genomes for metagenomic binning, comparative biology and taxonomic classification.</title>
        <authorList>
            <person name="Goeker M."/>
        </authorList>
    </citation>
    <scope>NUCLEOTIDE SEQUENCE [LARGE SCALE GENOMIC DNA]</scope>
    <source>
        <strain evidence="9 10">JC118</strain>
    </source>
</reference>
<evidence type="ECO:0000259" key="8">
    <source>
        <dbReference type="Pfam" id="PF00892"/>
    </source>
</evidence>
<keyword evidence="6 7" id="KW-0472">Membrane</keyword>